<comment type="caution">
    <text evidence="1">The sequence shown here is derived from an EMBL/GenBank/DDBJ whole genome shotgun (WGS) entry which is preliminary data.</text>
</comment>
<keyword evidence="2" id="KW-1185">Reference proteome</keyword>
<gene>
    <name evidence="1" type="ORF">D915_008497</name>
</gene>
<dbReference type="EMBL" id="JXXN02004238">
    <property type="protein sequence ID" value="THD20758.1"/>
    <property type="molecule type" value="Genomic_DNA"/>
</dbReference>
<accession>A0A4E0RGF5</accession>
<dbReference type="AlphaFoldDB" id="A0A4E0RGF5"/>
<feature type="non-terminal residue" evidence="1">
    <location>
        <position position="1"/>
    </location>
</feature>
<proteinExistence type="predicted"/>
<evidence type="ECO:0000313" key="2">
    <source>
        <dbReference type="Proteomes" id="UP000230066"/>
    </source>
</evidence>
<organism evidence="1 2">
    <name type="scientific">Fasciola hepatica</name>
    <name type="common">Liver fluke</name>
    <dbReference type="NCBI Taxonomy" id="6192"/>
    <lineage>
        <taxon>Eukaryota</taxon>
        <taxon>Metazoa</taxon>
        <taxon>Spiralia</taxon>
        <taxon>Lophotrochozoa</taxon>
        <taxon>Platyhelminthes</taxon>
        <taxon>Trematoda</taxon>
        <taxon>Digenea</taxon>
        <taxon>Plagiorchiida</taxon>
        <taxon>Echinostomata</taxon>
        <taxon>Echinostomatoidea</taxon>
        <taxon>Fasciolidae</taxon>
        <taxon>Fasciola</taxon>
    </lineage>
</organism>
<name>A0A4E0RGF5_FASHE</name>
<reference evidence="1" key="1">
    <citation type="submission" date="2019-03" db="EMBL/GenBank/DDBJ databases">
        <title>Improved annotation for the trematode Fasciola hepatica.</title>
        <authorList>
            <person name="Choi Y.-J."/>
            <person name="Martin J."/>
            <person name="Mitreva M."/>
        </authorList>
    </citation>
    <scope>NUCLEOTIDE SEQUENCE [LARGE SCALE GENOMIC DNA]</scope>
</reference>
<protein>
    <submittedName>
        <fullName evidence="1">Uncharacterized protein</fullName>
    </submittedName>
</protein>
<sequence length="147" mass="15730">NKSGCQSQSVQYSHLLKVDPTGAAHRQEYGRGLIAPIPTSDHLQGGQAKANVSTADALEQKPEPVDMVDPAGEGCRHWWTLGAVCSVIREDIVPLLMTIDPTANIILIAANGKPIQTTGCATVTIDLGNLQVTQRVTVAQRLPWNVI</sequence>
<evidence type="ECO:0000313" key="1">
    <source>
        <dbReference type="EMBL" id="THD20758.1"/>
    </source>
</evidence>
<dbReference type="Proteomes" id="UP000230066">
    <property type="component" value="Unassembled WGS sequence"/>
</dbReference>